<name>A0A921QWE4_SORBI</name>
<protein>
    <submittedName>
        <fullName evidence="1">Uncharacterized protein</fullName>
    </submittedName>
</protein>
<dbReference type="Proteomes" id="UP000807115">
    <property type="component" value="Chromosome 5"/>
</dbReference>
<accession>A0A921QWE4</accession>
<comment type="caution">
    <text evidence="1">The sequence shown here is derived from an EMBL/GenBank/DDBJ whole genome shotgun (WGS) entry which is preliminary data.</text>
</comment>
<reference evidence="1" key="2">
    <citation type="submission" date="2020-10" db="EMBL/GenBank/DDBJ databases">
        <authorList>
            <person name="Cooper E.A."/>
            <person name="Brenton Z.W."/>
            <person name="Flinn B.S."/>
            <person name="Jenkins J."/>
            <person name="Shu S."/>
            <person name="Flowers D."/>
            <person name="Luo F."/>
            <person name="Wang Y."/>
            <person name="Xia P."/>
            <person name="Barry K."/>
            <person name="Daum C."/>
            <person name="Lipzen A."/>
            <person name="Yoshinaga Y."/>
            <person name="Schmutz J."/>
            <person name="Saski C."/>
            <person name="Vermerris W."/>
            <person name="Kresovich S."/>
        </authorList>
    </citation>
    <scope>NUCLEOTIDE SEQUENCE</scope>
</reference>
<proteinExistence type="predicted"/>
<reference evidence="1" key="1">
    <citation type="journal article" date="2019" name="BMC Genomics">
        <title>A new reference genome for Sorghum bicolor reveals high levels of sequence similarity between sweet and grain genotypes: implications for the genetics of sugar metabolism.</title>
        <authorList>
            <person name="Cooper E.A."/>
            <person name="Brenton Z.W."/>
            <person name="Flinn B.S."/>
            <person name="Jenkins J."/>
            <person name="Shu S."/>
            <person name="Flowers D."/>
            <person name="Luo F."/>
            <person name="Wang Y."/>
            <person name="Xia P."/>
            <person name="Barry K."/>
            <person name="Daum C."/>
            <person name="Lipzen A."/>
            <person name="Yoshinaga Y."/>
            <person name="Schmutz J."/>
            <person name="Saski C."/>
            <person name="Vermerris W."/>
            <person name="Kresovich S."/>
        </authorList>
    </citation>
    <scope>NUCLEOTIDE SEQUENCE</scope>
</reference>
<evidence type="ECO:0000313" key="1">
    <source>
        <dbReference type="EMBL" id="KAG0528934.1"/>
    </source>
</evidence>
<dbReference type="AlphaFoldDB" id="A0A921QWE4"/>
<evidence type="ECO:0000313" key="2">
    <source>
        <dbReference type="Proteomes" id="UP000807115"/>
    </source>
</evidence>
<organism evidence="1 2">
    <name type="scientific">Sorghum bicolor</name>
    <name type="common">Sorghum</name>
    <name type="synonym">Sorghum vulgare</name>
    <dbReference type="NCBI Taxonomy" id="4558"/>
    <lineage>
        <taxon>Eukaryota</taxon>
        <taxon>Viridiplantae</taxon>
        <taxon>Streptophyta</taxon>
        <taxon>Embryophyta</taxon>
        <taxon>Tracheophyta</taxon>
        <taxon>Spermatophyta</taxon>
        <taxon>Magnoliopsida</taxon>
        <taxon>Liliopsida</taxon>
        <taxon>Poales</taxon>
        <taxon>Poaceae</taxon>
        <taxon>PACMAD clade</taxon>
        <taxon>Panicoideae</taxon>
        <taxon>Andropogonodae</taxon>
        <taxon>Andropogoneae</taxon>
        <taxon>Sorghinae</taxon>
        <taxon>Sorghum</taxon>
    </lineage>
</organism>
<dbReference type="EMBL" id="CM027684">
    <property type="protein sequence ID" value="KAG0528934.1"/>
    <property type="molecule type" value="Genomic_DNA"/>
</dbReference>
<sequence length="108" mass="11586">MELAEKIGDSIRNWNLPARRMASTGFSATPTTLMITWYMDMLGTAASSSSLSTLASPYASYTQAFITPGRLVPPSPPWFWPGTRTQMLPCTASTGQPSEAVLLAVVDG</sequence>
<gene>
    <name evidence="1" type="ORF">BDA96_05G054600</name>
</gene>